<dbReference type="PROSITE" id="PS52034">
    <property type="entry name" value="PEPTIDASE_M32"/>
    <property type="match status" value="1"/>
</dbReference>
<dbReference type="STRING" id="604330.SAMN04489857_0349"/>
<dbReference type="AlphaFoldDB" id="A0A1G6IH96"/>
<sequence length="648" mass="72191">MPSDDSKRRQEARKAPSTGAVPSFLSIFAHAADRFEDPAPVVEGEPVGDGDLTIERGPNLDEAEQTPAATAPEPAPAPEPVEPADAVEQMYRQEVAKAAPEAADEEAPHAARPSRPKPADGREAMGVPRKPAPAAISNPKEDIASLNDLERHLYAHRYARIGISCYGPSIDPAKAVTDRGEAQAILEQEDKELVCNPETGAMLERLNSMPDILTETQKAQVKILRRDRAQMVDVPDDVQMDFTRLLAESDSVWQRAKAANDFASFEPYLDRIVQTMVKIAHYRNADADPYDVWLDSFEHGCDRAFYDEFFGQVKGIVVPLFAEIRRRGWQPDRSVIEGRFDERRQWALASDLVDLEGLDRDALFVTTTEHPYSDALTTNYSIIAAHVYENDVVSNVYTMLHEGGHTLYESGVNPDFNYTSLKGGTSAGMHEAQSRFFENYVGRSRAFAAPLLKTMASHFRGQLGRVTPNQFYLAVNRAEGSLIRTEADELTYPLHVLVRYEIEQMLFSGQIAAKDVPAVWGQKYKDYLGVDVPDDTHGCLQDSHWADGLFGYFPTYALGGAIGAQLRHQMIAEGMDWEGLLSKGDLAPVREWLRTRIWQYGRSKDSAELIQNACGEPFNATYYTDYLLQKFCAIYGVRMAEPEDGGQA</sequence>
<reference evidence="3" key="1">
    <citation type="submission" date="2016-10" db="EMBL/GenBank/DDBJ databases">
        <authorList>
            <person name="Varghese N."/>
            <person name="Submissions S."/>
        </authorList>
    </citation>
    <scope>NUCLEOTIDE SEQUENCE [LARGE SCALE GENOMIC DNA]</scope>
    <source>
        <strain evidence="3">DSM 22619</strain>
    </source>
</reference>
<feature type="compositionally biased region" description="Basic and acidic residues" evidence="1">
    <location>
        <begin position="1"/>
        <end position="14"/>
    </location>
</feature>
<dbReference type="GO" id="GO:0006508">
    <property type="term" value="P:proteolysis"/>
    <property type="evidence" value="ECO:0007669"/>
    <property type="project" value="InterPro"/>
</dbReference>
<keyword evidence="2" id="KW-0121">Carboxypeptidase</keyword>
<evidence type="ECO:0000313" key="3">
    <source>
        <dbReference type="Proteomes" id="UP000198528"/>
    </source>
</evidence>
<name>A0A1G6IH96_9ACTN</name>
<keyword evidence="3" id="KW-1185">Reference proteome</keyword>
<feature type="region of interest" description="Disordered" evidence="1">
    <location>
        <begin position="36"/>
        <end position="139"/>
    </location>
</feature>
<evidence type="ECO:0000256" key="1">
    <source>
        <dbReference type="SAM" id="MobiDB-lite"/>
    </source>
</evidence>
<feature type="region of interest" description="Disordered" evidence="1">
    <location>
        <begin position="1"/>
        <end position="23"/>
    </location>
</feature>
<keyword evidence="2" id="KW-0645">Protease</keyword>
<dbReference type="CDD" id="cd06460">
    <property type="entry name" value="M32_Taq"/>
    <property type="match status" value="1"/>
</dbReference>
<dbReference type="Proteomes" id="UP000198528">
    <property type="component" value="Unassembled WGS sequence"/>
</dbReference>
<proteinExistence type="predicted"/>
<dbReference type="Pfam" id="PF02074">
    <property type="entry name" value="Peptidase_M32"/>
    <property type="match status" value="1"/>
</dbReference>
<protein>
    <submittedName>
        <fullName evidence="2">Carboxypeptidase Taq</fullName>
    </submittedName>
</protein>
<gene>
    <name evidence="2" type="ORF">SAMN04487824_102175</name>
</gene>
<dbReference type="Gene3D" id="1.10.1370.30">
    <property type="match status" value="1"/>
</dbReference>
<keyword evidence="2" id="KW-0378">Hydrolase</keyword>
<dbReference type="InterPro" id="IPR001333">
    <property type="entry name" value="Peptidase_M32_Taq"/>
</dbReference>
<dbReference type="PANTHER" id="PTHR34217:SF1">
    <property type="entry name" value="CARBOXYPEPTIDASE 1"/>
    <property type="match status" value="1"/>
</dbReference>
<dbReference type="PRINTS" id="PR00998">
    <property type="entry name" value="CRBOXYPTASET"/>
</dbReference>
<dbReference type="PANTHER" id="PTHR34217">
    <property type="entry name" value="METAL-DEPENDENT CARBOXYPEPTIDASE"/>
    <property type="match status" value="1"/>
</dbReference>
<dbReference type="EMBL" id="FMZL01000002">
    <property type="protein sequence ID" value="SDC05844.1"/>
    <property type="molecule type" value="Genomic_DNA"/>
</dbReference>
<dbReference type="SUPFAM" id="SSF55486">
    <property type="entry name" value="Metalloproteases ('zincins'), catalytic domain"/>
    <property type="match status" value="1"/>
</dbReference>
<dbReference type="GO" id="GO:0004181">
    <property type="term" value="F:metallocarboxypeptidase activity"/>
    <property type="evidence" value="ECO:0007669"/>
    <property type="project" value="InterPro"/>
</dbReference>
<organism evidence="2 3">
    <name type="scientific">Parafannyhessea umbonata</name>
    <dbReference type="NCBI Taxonomy" id="604330"/>
    <lineage>
        <taxon>Bacteria</taxon>
        <taxon>Bacillati</taxon>
        <taxon>Actinomycetota</taxon>
        <taxon>Coriobacteriia</taxon>
        <taxon>Coriobacteriales</taxon>
        <taxon>Atopobiaceae</taxon>
        <taxon>Parafannyhessea</taxon>
    </lineage>
</organism>
<accession>A0A1G6IH96</accession>
<evidence type="ECO:0000313" key="2">
    <source>
        <dbReference type="EMBL" id="SDC05844.1"/>
    </source>
</evidence>
<dbReference type="RefSeq" id="WP_256324455.1">
    <property type="nucleotide sequence ID" value="NZ_FMZL01000002.1"/>
</dbReference>